<evidence type="ECO:0000256" key="1">
    <source>
        <dbReference type="SAM" id="Phobius"/>
    </source>
</evidence>
<dbReference type="EMBL" id="JAEVLS010000004">
    <property type="protein sequence ID" value="MBM0106899.1"/>
    <property type="molecule type" value="Genomic_DNA"/>
</dbReference>
<accession>A0ABS1X0X1</accession>
<evidence type="ECO:0000313" key="5">
    <source>
        <dbReference type="Proteomes" id="UP000661077"/>
    </source>
</evidence>
<feature type="domain" description="DUF5924" evidence="3">
    <location>
        <begin position="23"/>
        <end position="266"/>
    </location>
</feature>
<keyword evidence="1" id="KW-0812">Transmembrane</keyword>
<reference evidence="4 5" key="1">
    <citation type="journal article" date="2021" name="Int. J. Syst. Evol. Microbiol.">
        <title>Steroidobacter gossypii sp. nov., isolated from soil of cotton cropping field.</title>
        <authorList>
            <person name="Huang R."/>
            <person name="Yang S."/>
            <person name="Zhen C."/>
            <person name="Liu W."/>
        </authorList>
    </citation>
    <scope>NUCLEOTIDE SEQUENCE [LARGE SCALE GENOMIC DNA]</scope>
    <source>
        <strain evidence="4 5">S1-65</strain>
    </source>
</reference>
<feature type="domain" description="DUF2914" evidence="2">
    <location>
        <begin position="281"/>
        <end position="344"/>
    </location>
</feature>
<proteinExistence type="predicted"/>
<dbReference type="InterPro" id="IPR045968">
    <property type="entry name" value="DUF5924"/>
</dbReference>
<dbReference type="Pfam" id="PF11141">
    <property type="entry name" value="DUF2914"/>
    <property type="match status" value="1"/>
</dbReference>
<name>A0ABS1X0X1_9GAMM</name>
<evidence type="ECO:0000259" key="2">
    <source>
        <dbReference type="Pfam" id="PF11141"/>
    </source>
</evidence>
<feature type="transmembrane region" description="Helical" evidence="1">
    <location>
        <begin position="180"/>
        <end position="198"/>
    </location>
</feature>
<keyword evidence="1" id="KW-0472">Membrane</keyword>
<feature type="transmembrane region" description="Helical" evidence="1">
    <location>
        <begin position="210"/>
        <end position="226"/>
    </location>
</feature>
<protein>
    <submittedName>
        <fullName evidence="4">DUF2914 domain-containing protein</fullName>
    </submittedName>
</protein>
<keyword evidence="5" id="KW-1185">Reference proteome</keyword>
<evidence type="ECO:0000313" key="4">
    <source>
        <dbReference type="EMBL" id="MBM0106899.1"/>
    </source>
</evidence>
<dbReference type="RefSeq" id="WP_203169013.1">
    <property type="nucleotide sequence ID" value="NZ_JAEVLS010000004.1"/>
</dbReference>
<feature type="transmembrane region" description="Helical" evidence="1">
    <location>
        <begin position="122"/>
        <end position="142"/>
    </location>
</feature>
<organism evidence="4 5">
    <name type="scientific">Steroidobacter gossypii</name>
    <dbReference type="NCBI Taxonomy" id="2805490"/>
    <lineage>
        <taxon>Bacteria</taxon>
        <taxon>Pseudomonadati</taxon>
        <taxon>Pseudomonadota</taxon>
        <taxon>Gammaproteobacteria</taxon>
        <taxon>Steroidobacterales</taxon>
        <taxon>Steroidobacteraceae</taxon>
        <taxon>Steroidobacter</taxon>
    </lineage>
</organism>
<feature type="transmembrane region" description="Helical" evidence="1">
    <location>
        <begin position="31"/>
        <end position="50"/>
    </location>
</feature>
<dbReference type="InterPro" id="IPR022606">
    <property type="entry name" value="DUF2914"/>
</dbReference>
<comment type="caution">
    <text evidence="4">The sequence shown here is derived from an EMBL/GenBank/DDBJ whole genome shotgun (WGS) entry which is preliminary data.</text>
</comment>
<feature type="transmembrane region" description="Helical" evidence="1">
    <location>
        <begin position="154"/>
        <end position="174"/>
    </location>
</feature>
<evidence type="ECO:0000259" key="3">
    <source>
        <dbReference type="Pfam" id="PF19346"/>
    </source>
</evidence>
<dbReference type="Proteomes" id="UP000661077">
    <property type="component" value="Unassembled WGS sequence"/>
</dbReference>
<dbReference type="Pfam" id="PF19346">
    <property type="entry name" value="DUF5924"/>
    <property type="match status" value="1"/>
</dbReference>
<gene>
    <name evidence="4" type="ORF">JM946_19360</name>
</gene>
<sequence length="346" mass="38022">METDSTTTEIPTKERESGGAWVRIAHVVERLPWLIPTISFVTGVVGFVMVKRGAGLARYVAVAALAGWLWLLIEPLVRRYLESRRSGIGKFVSNFLTQSLQQEVLFFSLPFLFGALQRDIGQIIFIAIAAGAALLTALDPLYERWIAARAATRLLFHAYCSLIAAVVVVPMVVHLSLDEALPLALAAVSLWLLLTSPMSLRSLRSSRHRWLWVACSVLAPALIWALRAHVPPAGLAVTQAVITQSIDDLTPGPRVRTLTTAELASGVVAFAAIRAPSGVAQSIVFEWRHRGDVESISSEIRGGNEQGWRTYSRKQSFPANALGRWIVDVKTPQGQLLKRMQFTVQP</sequence>
<keyword evidence="1" id="KW-1133">Transmembrane helix</keyword>
<feature type="transmembrane region" description="Helical" evidence="1">
    <location>
        <begin position="56"/>
        <end position="73"/>
    </location>
</feature>